<sequence length="578" mass="63315">MRNKIRKTSLAFVIAFFLASVFISPNFFLEKSKDRQVQAFAPAVGIVPVLAGGGSLAVAPVAIGLGVAVAAVGLGIGVGEYIKNADQVNATVVDAWNNATDETKKIWVGAAKDFINKAKKGEKVVDAAGNYVMSVPRELTKILTKKAAEPNKNDIAKKMGLKSSDIKEFSDLVNMPLVMMPNGVNLTKMGYTIIFQRRDGLWSELRDTHSDQLITIDQIDRFMSDEEHKKYNTAWALQARMYDYMIQGSRRLGYLVNMHYDDIYPPNHSKIYDEAKFKKLIKLASANPPIDDRAAPKIVPAEDIDPWKLAEKFTNAYVGNYKKADDNARKLLDGGTIAVPAPLCKIPRAFATGDNGKLSHDIVWDGSITGPNGDRIGGWVDGGKTLTGSALDSLGSLDIDVPGSSTQTLNPGLTWTIPKVDDWAYNPGYADTGVVDKPIDLVNRGLGTNVLDDAKPIDDAIALNPPTTLPKPPAGALNPPAGGDTIHWEKLTDLGKHFTKVFPFCIPFDVGDYVAGSVNNLERKEFKKYEVPIYKNYTVTLAIPHEFYSIGNIIRSILLVLYDVGLMYAVYKWFSALK</sequence>
<organism evidence="1 2">
    <name type="scientific">Lactobacillus crispatus</name>
    <dbReference type="NCBI Taxonomy" id="47770"/>
    <lineage>
        <taxon>Bacteria</taxon>
        <taxon>Bacillati</taxon>
        <taxon>Bacillota</taxon>
        <taxon>Bacilli</taxon>
        <taxon>Lactobacillales</taxon>
        <taxon>Lactobacillaceae</taxon>
        <taxon>Lactobacillus</taxon>
    </lineage>
</organism>
<protein>
    <submittedName>
        <fullName evidence="1">Uncharacterized protein</fullName>
    </submittedName>
</protein>
<evidence type="ECO:0000313" key="1">
    <source>
        <dbReference type="EMBL" id="OXC21483.1"/>
    </source>
</evidence>
<name>A0A854PQN4_9LACO</name>
<proteinExistence type="predicted"/>
<dbReference type="RefSeq" id="WP_089150375.1">
    <property type="nucleotide sequence ID" value="NZ_LYQR01000044.1"/>
</dbReference>
<dbReference type="Proteomes" id="UP000198437">
    <property type="component" value="Unassembled WGS sequence"/>
</dbReference>
<accession>A0A854PQN4</accession>
<dbReference type="EMBL" id="LYQW01000043">
    <property type="protein sequence ID" value="OXC21483.1"/>
    <property type="molecule type" value="Genomic_DNA"/>
</dbReference>
<dbReference type="AlphaFoldDB" id="A0A854PQN4"/>
<evidence type="ECO:0000313" key="2">
    <source>
        <dbReference type="Proteomes" id="UP000198437"/>
    </source>
</evidence>
<comment type="caution">
    <text evidence="1">The sequence shown here is derived from an EMBL/GenBank/DDBJ whole genome shotgun (WGS) entry which is preliminary data.</text>
</comment>
<reference evidence="1 2" key="1">
    <citation type="submission" date="2016-05" db="EMBL/GenBank/DDBJ databases">
        <authorList>
            <person name="Johnson T.J."/>
            <person name="Youmans B.P."/>
            <person name="Case K.A."/>
        </authorList>
    </citation>
    <scope>NUCLEOTIDE SEQUENCE [LARGE SCALE GENOMIC DNA]</scope>
    <source>
        <strain evidence="1 2">UMNLC6</strain>
    </source>
</reference>
<gene>
    <name evidence="1" type="ORF">AYP82_01665</name>
</gene>